<feature type="domain" description="HTH marR-type" evidence="4">
    <location>
        <begin position="24"/>
        <end position="159"/>
    </location>
</feature>
<evidence type="ECO:0000256" key="3">
    <source>
        <dbReference type="ARBA" id="ARBA00023163"/>
    </source>
</evidence>
<dbReference type="GO" id="GO:0003700">
    <property type="term" value="F:DNA-binding transcription factor activity"/>
    <property type="evidence" value="ECO:0007669"/>
    <property type="project" value="InterPro"/>
</dbReference>
<proteinExistence type="predicted"/>
<dbReference type="CDD" id="cd00090">
    <property type="entry name" value="HTH_ARSR"/>
    <property type="match status" value="1"/>
</dbReference>
<protein>
    <submittedName>
        <fullName evidence="5">Transcriptional regulator, MarR family</fullName>
    </submittedName>
</protein>
<dbReference type="InterPro" id="IPR036390">
    <property type="entry name" value="WH_DNA-bd_sf"/>
</dbReference>
<dbReference type="PRINTS" id="PR00598">
    <property type="entry name" value="HTHMARR"/>
</dbReference>
<dbReference type="SUPFAM" id="SSF46785">
    <property type="entry name" value="Winged helix' DNA-binding domain"/>
    <property type="match status" value="1"/>
</dbReference>
<evidence type="ECO:0000256" key="2">
    <source>
        <dbReference type="ARBA" id="ARBA00023125"/>
    </source>
</evidence>
<evidence type="ECO:0000256" key="1">
    <source>
        <dbReference type="ARBA" id="ARBA00023015"/>
    </source>
</evidence>
<dbReference type="Pfam" id="PF01047">
    <property type="entry name" value="MarR"/>
    <property type="match status" value="1"/>
</dbReference>
<name>I4EEN8_9BACT</name>
<dbReference type="InterPro" id="IPR036388">
    <property type="entry name" value="WH-like_DNA-bd_sf"/>
</dbReference>
<keyword evidence="3" id="KW-0804">Transcription</keyword>
<dbReference type="RefSeq" id="WP_008475982.1">
    <property type="nucleotide sequence ID" value="NZ_CAGS01000104.1"/>
</dbReference>
<dbReference type="GO" id="GO:0003677">
    <property type="term" value="F:DNA binding"/>
    <property type="evidence" value="ECO:0007669"/>
    <property type="project" value="UniProtKB-KW"/>
</dbReference>
<evidence type="ECO:0000313" key="5">
    <source>
        <dbReference type="EMBL" id="CCF83150.1"/>
    </source>
</evidence>
<reference evidence="5 6" key="1">
    <citation type="journal article" date="2012" name="ISME J.">
        <title>Nitrification expanded: discovery, physiology and genomics of a nitrite-oxidizing bacterium from the phylum Chloroflexi.</title>
        <authorList>
            <person name="Sorokin D.Y."/>
            <person name="Lucker S."/>
            <person name="Vejmelkova D."/>
            <person name="Kostrikina N.A."/>
            <person name="Kleerebezem R."/>
            <person name="Rijpstra W.I."/>
            <person name="Damste J.S."/>
            <person name="Le Paslier D."/>
            <person name="Muyzer G."/>
            <person name="Wagner M."/>
            <person name="van Loosdrecht M.C."/>
            <person name="Daims H."/>
        </authorList>
    </citation>
    <scope>NUCLEOTIDE SEQUENCE [LARGE SCALE GENOMIC DNA]</scope>
    <source>
        <strain evidence="6">none</strain>
    </source>
</reference>
<dbReference type="InterPro" id="IPR023187">
    <property type="entry name" value="Tscrpt_reg_MarR-type_CS"/>
</dbReference>
<dbReference type="PROSITE" id="PS50995">
    <property type="entry name" value="HTH_MARR_2"/>
    <property type="match status" value="1"/>
</dbReference>
<dbReference type="PANTHER" id="PTHR33164:SF57">
    <property type="entry name" value="MARR-FAMILY TRANSCRIPTIONAL REGULATOR"/>
    <property type="match status" value="1"/>
</dbReference>
<dbReference type="Proteomes" id="UP000004221">
    <property type="component" value="Unassembled WGS sequence"/>
</dbReference>
<dbReference type="PROSITE" id="PS01117">
    <property type="entry name" value="HTH_MARR_1"/>
    <property type="match status" value="1"/>
</dbReference>
<keyword evidence="1" id="KW-0805">Transcription regulation</keyword>
<dbReference type="InterPro" id="IPR011991">
    <property type="entry name" value="ArsR-like_HTH"/>
</dbReference>
<evidence type="ECO:0000259" key="4">
    <source>
        <dbReference type="PROSITE" id="PS50995"/>
    </source>
</evidence>
<dbReference type="OrthoDB" id="188700at2"/>
<dbReference type="InterPro" id="IPR039422">
    <property type="entry name" value="MarR/SlyA-like"/>
</dbReference>
<keyword evidence="6" id="KW-1185">Reference proteome</keyword>
<dbReference type="SMART" id="SM00347">
    <property type="entry name" value="HTH_MARR"/>
    <property type="match status" value="1"/>
</dbReference>
<dbReference type="GO" id="GO:0006950">
    <property type="term" value="P:response to stress"/>
    <property type="evidence" value="ECO:0007669"/>
    <property type="project" value="TreeGrafter"/>
</dbReference>
<dbReference type="AlphaFoldDB" id="I4EEN8"/>
<dbReference type="InterPro" id="IPR000835">
    <property type="entry name" value="HTH_MarR-typ"/>
</dbReference>
<evidence type="ECO:0000313" key="6">
    <source>
        <dbReference type="Proteomes" id="UP000004221"/>
    </source>
</evidence>
<dbReference type="Gene3D" id="1.10.10.10">
    <property type="entry name" value="Winged helix-like DNA-binding domain superfamily/Winged helix DNA-binding domain"/>
    <property type="match status" value="1"/>
</dbReference>
<organism evidence="5 6">
    <name type="scientific">Nitrolancea hollandica Lb</name>
    <dbReference type="NCBI Taxonomy" id="1129897"/>
    <lineage>
        <taxon>Bacteria</taxon>
        <taxon>Pseudomonadati</taxon>
        <taxon>Thermomicrobiota</taxon>
        <taxon>Thermomicrobia</taxon>
        <taxon>Sphaerobacterales</taxon>
        <taxon>Sphaerobacterineae</taxon>
        <taxon>Sphaerobacteraceae</taxon>
        <taxon>Nitrolancea</taxon>
    </lineage>
</organism>
<sequence length="165" mass="18226">MTATSSIAEQTNSITEPAAESINTDDLVDLLQQTLARFHPSLTELTEVWSDVNVTIQQLRVMTILYNDGPRRVSILARRLNVSTPTMTGILDRLVRQGLITRQDDPEDRRVVLNALTEKGQDLIERLQPVQSERLRAIVSQLAPGDRQGVATGLASLLTAARAIE</sequence>
<dbReference type="EMBL" id="CAGS01000104">
    <property type="protein sequence ID" value="CCF83150.1"/>
    <property type="molecule type" value="Genomic_DNA"/>
</dbReference>
<comment type="caution">
    <text evidence="5">The sequence shown here is derived from an EMBL/GenBank/DDBJ whole genome shotgun (WGS) entry which is preliminary data.</text>
</comment>
<accession>I4EEN8</accession>
<gene>
    <name evidence="5" type="ORF">NITHO_1920011</name>
</gene>
<keyword evidence="2" id="KW-0238">DNA-binding</keyword>
<dbReference type="PANTHER" id="PTHR33164">
    <property type="entry name" value="TRANSCRIPTIONAL REGULATOR, MARR FAMILY"/>
    <property type="match status" value="1"/>
</dbReference>